<dbReference type="InterPro" id="IPR032675">
    <property type="entry name" value="LRR_dom_sf"/>
</dbReference>
<proteinExistence type="predicted"/>
<feature type="compositionally biased region" description="Polar residues" evidence="2">
    <location>
        <begin position="94"/>
        <end position="112"/>
    </location>
</feature>
<evidence type="ECO:0000313" key="4">
    <source>
        <dbReference type="Proteomes" id="UP000193648"/>
    </source>
</evidence>
<dbReference type="InterPro" id="IPR052394">
    <property type="entry name" value="LRR-containing"/>
</dbReference>
<keyword evidence="4" id="KW-1185">Reference proteome</keyword>
<dbReference type="EMBL" id="MCFF01000045">
    <property type="protein sequence ID" value="ORZ06590.1"/>
    <property type="molecule type" value="Genomic_DNA"/>
</dbReference>
<organism evidence="3 4">
    <name type="scientific">Lobosporangium transversale</name>
    <dbReference type="NCBI Taxonomy" id="64571"/>
    <lineage>
        <taxon>Eukaryota</taxon>
        <taxon>Fungi</taxon>
        <taxon>Fungi incertae sedis</taxon>
        <taxon>Mucoromycota</taxon>
        <taxon>Mortierellomycotina</taxon>
        <taxon>Mortierellomycetes</taxon>
        <taxon>Mortierellales</taxon>
        <taxon>Mortierellaceae</taxon>
        <taxon>Lobosporangium</taxon>
    </lineage>
</organism>
<keyword evidence="1" id="KW-0175">Coiled coil</keyword>
<dbReference type="RefSeq" id="XP_021877633.1">
    <property type="nucleotide sequence ID" value="XM_022025432.1"/>
</dbReference>
<accession>A0A1Y2GD88</accession>
<name>A0A1Y2GD88_9FUNG</name>
<evidence type="ECO:0000313" key="3">
    <source>
        <dbReference type="EMBL" id="ORZ06590.1"/>
    </source>
</evidence>
<dbReference type="InterPro" id="IPR001611">
    <property type="entry name" value="Leu-rich_rpt"/>
</dbReference>
<feature type="coiled-coil region" evidence="1">
    <location>
        <begin position="143"/>
        <end position="204"/>
    </location>
</feature>
<feature type="region of interest" description="Disordered" evidence="2">
    <location>
        <begin position="94"/>
        <end position="122"/>
    </location>
</feature>
<dbReference type="STRING" id="64571.A0A1Y2GD88"/>
<dbReference type="AlphaFoldDB" id="A0A1Y2GD88"/>
<dbReference type="GeneID" id="33567276"/>
<comment type="caution">
    <text evidence="3">The sequence shown here is derived from an EMBL/GenBank/DDBJ whole genome shotgun (WGS) entry which is preliminary data.</text>
</comment>
<feature type="compositionally biased region" description="Low complexity" evidence="2">
    <location>
        <begin position="113"/>
        <end position="122"/>
    </location>
</feature>
<evidence type="ECO:0000256" key="1">
    <source>
        <dbReference type="SAM" id="Coils"/>
    </source>
</evidence>
<dbReference type="InParanoid" id="A0A1Y2GD88"/>
<gene>
    <name evidence="3" type="ORF">BCR41DRAFT_360889</name>
</gene>
<sequence>MTRPQFQQFRRTENIIEEVCVRTASTDAGNGNSLCHVRLEDIRELFPDAQRFKLDGQSIPFLVHSTGHRIEPPCIAFYPNKVLDVITEIPQSSCQNNSAVRSPTSRWSENSTLQDSSLQSSDSSHIAHNVAQIDMDDPGFEQIKELLLQVKEKDNEMLKLQSEMAKLQLKAEENDRMLKLQLEVLKLQLEAKQKDDEMLKLRLEAKEKDEMIIGLQQQAFNRLAILQKHVNTILFQTFELQNSLFPRLFILLPVEHIKWDLTNTLKNRVRLQFLCECDDHIVTPSKGSQNQIHIVQHDGYEIRNSTEFFRKYGKHMLVLLEWLKLRILSSASLASVPRLANAKIDYSLQYMKALSIEYPSLSDINIAEGYRGLEGPDLQQLGTFLQINNEDKQLGNLYRITTETGHVKWICVDHYRSTFKEKEQEVFANSIKVYNGKYDPNLDKATIILRSRAGAEDFFSTLRNVRCVHELDITFSWDWTEIELEAFGNALKASSVSTLRLELDQCQDSNNRKAFSTPTYYRIILTRIIGLNNLKRIHIVLSQDLLQLSILQPKRLPHLQKFSFEIRPRGIGASYFQVLVESLKVFTVLTILDLGWNSIGNEQSLALAEALKDNTTLTTLNLTWNSIGKGGALALSEALKTNTTLTALNLSCNSVGKEGALALSKVLKVNTTLTTLNLSWNSIGVEGVLALSEALKVNTTLSTLGLERNSIGDGGALELSEALKINTALTTLDLNRNSIRKAGALALSEALKVNVTLTILDLSWNSIGDEGALALSEALKSNTTLVSLDLWLNSIGNEGAIALSKALKSNITLRYLSLRENSVGNEGSLALSWALKTNTALSVLDLDWNSIGDEGALALAEALKLNTTLTTLKLHRNSIGNEGALALSEALKVNATLGTLGLERNPIRMEGALALAEALKFSPTLTTLKLGDNTPISVDKGAQAKYRFGPSLSIIRGALCLVWAHIVWSCVEWLREIYVVYYK</sequence>
<dbReference type="SMART" id="SM00368">
    <property type="entry name" value="LRR_RI"/>
    <property type="match status" value="12"/>
</dbReference>
<dbReference type="OrthoDB" id="8436363at2759"/>
<evidence type="ECO:0008006" key="5">
    <source>
        <dbReference type="Google" id="ProtNLM"/>
    </source>
</evidence>
<protein>
    <recommendedName>
        <fullName evidence="5">RNI-like protein</fullName>
    </recommendedName>
</protein>
<evidence type="ECO:0000256" key="2">
    <source>
        <dbReference type="SAM" id="MobiDB-lite"/>
    </source>
</evidence>
<dbReference type="Proteomes" id="UP000193648">
    <property type="component" value="Unassembled WGS sequence"/>
</dbReference>
<dbReference type="PANTHER" id="PTHR24114:SF2">
    <property type="entry name" value="F-BOX DOMAIN-CONTAINING PROTEIN-RELATED"/>
    <property type="match status" value="1"/>
</dbReference>
<dbReference type="SUPFAM" id="SSF52047">
    <property type="entry name" value="RNI-like"/>
    <property type="match status" value="2"/>
</dbReference>
<dbReference type="Pfam" id="PF13516">
    <property type="entry name" value="LRR_6"/>
    <property type="match status" value="11"/>
</dbReference>
<dbReference type="PANTHER" id="PTHR24114">
    <property type="entry name" value="LEUCINE RICH REPEAT FAMILY PROTEIN"/>
    <property type="match status" value="1"/>
</dbReference>
<reference evidence="3 4" key="1">
    <citation type="submission" date="2016-07" db="EMBL/GenBank/DDBJ databases">
        <title>Pervasive Adenine N6-methylation of Active Genes in Fungi.</title>
        <authorList>
            <consortium name="DOE Joint Genome Institute"/>
            <person name="Mondo S.J."/>
            <person name="Dannebaum R.O."/>
            <person name="Kuo R.C."/>
            <person name="Labutti K."/>
            <person name="Haridas S."/>
            <person name="Kuo A."/>
            <person name="Salamov A."/>
            <person name="Ahrendt S.R."/>
            <person name="Lipzen A."/>
            <person name="Sullivan W."/>
            <person name="Andreopoulos W.B."/>
            <person name="Clum A."/>
            <person name="Lindquist E."/>
            <person name="Daum C."/>
            <person name="Ramamoorthy G.K."/>
            <person name="Gryganskyi A."/>
            <person name="Culley D."/>
            <person name="Magnuson J.K."/>
            <person name="James T.Y."/>
            <person name="O'Malley M.A."/>
            <person name="Stajich J.E."/>
            <person name="Spatafora J.W."/>
            <person name="Visel A."/>
            <person name="Grigoriev I.V."/>
        </authorList>
    </citation>
    <scope>NUCLEOTIDE SEQUENCE [LARGE SCALE GENOMIC DNA]</scope>
    <source>
        <strain evidence="3 4">NRRL 3116</strain>
    </source>
</reference>
<dbReference type="Gene3D" id="3.80.10.10">
    <property type="entry name" value="Ribonuclease Inhibitor"/>
    <property type="match status" value="4"/>
</dbReference>